<dbReference type="EMBL" id="CALNXI010001534">
    <property type="protein sequence ID" value="CAH3171545.1"/>
    <property type="molecule type" value="Genomic_DNA"/>
</dbReference>
<dbReference type="Gene3D" id="3.90.75.20">
    <property type="match status" value="1"/>
</dbReference>
<proteinExistence type="predicted"/>
<dbReference type="Pfam" id="PF13392">
    <property type="entry name" value="HNH_3"/>
    <property type="match status" value="1"/>
</dbReference>
<sequence length="156" mass="18295">MFDNLQSRKIIINGKKYYKHPVFDNYAASKKGNIINIERKKNLSKKKNNGNGYLIFCLCNEKLEEKKNYYQHRFVYEVFKGMIPSIMEIDHRNGIRNDNRIKNLQLLTPFQNKNKSNNKPLISTCIETGEKTRFISIKKAAIELDIFSSLISKICK</sequence>
<feature type="domain" description="HNH nuclease" evidence="2">
    <location>
        <begin position="69"/>
        <end position="112"/>
    </location>
</feature>
<dbReference type="InterPro" id="IPR010902">
    <property type="entry name" value="NUMOD4"/>
</dbReference>
<accession>A0ABN8R2G7</accession>
<evidence type="ECO:0000313" key="4">
    <source>
        <dbReference type="Proteomes" id="UP001159427"/>
    </source>
</evidence>
<dbReference type="SUPFAM" id="SSF54060">
    <property type="entry name" value="His-Me finger endonucleases"/>
    <property type="match status" value="1"/>
</dbReference>
<evidence type="ECO:0008006" key="5">
    <source>
        <dbReference type="Google" id="ProtNLM"/>
    </source>
</evidence>
<keyword evidence="4" id="KW-1185">Reference proteome</keyword>
<gene>
    <name evidence="3" type="ORF">PEVE_00007930</name>
</gene>
<comment type="caution">
    <text evidence="3">The sequence shown here is derived from an EMBL/GenBank/DDBJ whole genome shotgun (WGS) entry which is preliminary data.</text>
</comment>
<feature type="domain" description="NUMOD4" evidence="1">
    <location>
        <begin position="21"/>
        <end position="58"/>
    </location>
</feature>
<evidence type="ECO:0000259" key="2">
    <source>
        <dbReference type="Pfam" id="PF13392"/>
    </source>
</evidence>
<name>A0ABN8R2G7_9CNID</name>
<protein>
    <recommendedName>
        <fullName evidence="5">HNH nuclease domain-containing protein</fullName>
    </recommendedName>
</protein>
<organism evidence="3 4">
    <name type="scientific">Porites evermanni</name>
    <dbReference type="NCBI Taxonomy" id="104178"/>
    <lineage>
        <taxon>Eukaryota</taxon>
        <taxon>Metazoa</taxon>
        <taxon>Cnidaria</taxon>
        <taxon>Anthozoa</taxon>
        <taxon>Hexacorallia</taxon>
        <taxon>Scleractinia</taxon>
        <taxon>Fungiina</taxon>
        <taxon>Poritidae</taxon>
        <taxon>Porites</taxon>
    </lineage>
</organism>
<dbReference type="Pfam" id="PF07463">
    <property type="entry name" value="NUMOD4"/>
    <property type="match status" value="1"/>
</dbReference>
<evidence type="ECO:0000313" key="3">
    <source>
        <dbReference type="EMBL" id="CAH3171545.1"/>
    </source>
</evidence>
<evidence type="ECO:0000259" key="1">
    <source>
        <dbReference type="Pfam" id="PF07463"/>
    </source>
</evidence>
<dbReference type="InterPro" id="IPR003615">
    <property type="entry name" value="HNH_nuc"/>
</dbReference>
<feature type="non-terminal residue" evidence="3">
    <location>
        <position position="156"/>
    </location>
</feature>
<reference evidence="3 4" key="1">
    <citation type="submission" date="2022-05" db="EMBL/GenBank/DDBJ databases">
        <authorList>
            <consortium name="Genoscope - CEA"/>
            <person name="William W."/>
        </authorList>
    </citation>
    <scope>NUCLEOTIDE SEQUENCE [LARGE SCALE GENOMIC DNA]</scope>
</reference>
<dbReference type="Proteomes" id="UP001159427">
    <property type="component" value="Unassembled WGS sequence"/>
</dbReference>
<dbReference type="InterPro" id="IPR044925">
    <property type="entry name" value="His-Me_finger_sf"/>
</dbReference>